<dbReference type="InterPro" id="IPR009057">
    <property type="entry name" value="Homeodomain-like_sf"/>
</dbReference>
<evidence type="ECO:0000313" key="5">
    <source>
        <dbReference type="EMBL" id="MBT1704793.1"/>
    </source>
</evidence>
<evidence type="ECO:0000313" key="6">
    <source>
        <dbReference type="Proteomes" id="UP000772618"/>
    </source>
</evidence>
<accession>A0ABS5VTP9</accession>
<keyword evidence="6" id="KW-1185">Reference proteome</keyword>
<dbReference type="EMBL" id="JAHESD010000039">
    <property type="protein sequence ID" value="MBT1704793.1"/>
    <property type="molecule type" value="Genomic_DNA"/>
</dbReference>
<dbReference type="Pfam" id="PF20240">
    <property type="entry name" value="DUF6597"/>
    <property type="match status" value="1"/>
</dbReference>
<dbReference type="SMART" id="SM00342">
    <property type="entry name" value="HTH_ARAC"/>
    <property type="match status" value="1"/>
</dbReference>
<comment type="caution">
    <text evidence="5">The sequence shown here is derived from an EMBL/GenBank/DDBJ whole genome shotgun (WGS) entry which is preliminary data.</text>
</comment>
<dbReference type="Gene3D" id="1.10.10.60">
    <property type="entry name" value="Homeodomain-like"/>
    <property type="match status" value="1"/>
</dbReference>
<keyword evidence="1" id="KW-0805">Transcription regulation</keyword>
<dbReference type="InterPro" id="IPR018060">
    <property type="entry name" value="HTH_AraC"/>
</dbReference>
<evidence type="ECO:0000256" key="3">
    <source>
        <dbReference type="ARBA" id="ARBA00023163"/>
    </source>
</evidence>
<reference evidence="5 6" key="1">
    <citation type="submission" date="2021-05" db="EMBL/GenBank/DDBJ databases">
        <title>A Polyphasic approach of four new species of the genus Ohtaekwangia: Ohtaekwangia histidinii sp. nov., Ohtaekwangia cretensis sp. nov., Ohtaekwangia indiensis sp. nov., Ohtaekwangia reichenbachii sp. nov. from diverse environment.</title>
        <authorList>
            <person name="Octaviana S."/>
        </authorList>
    </citation>
    <scope>NUCLEOTIDE SEQUENCE [LARGE SCALE GENOMIC DNA]</scope>
    <source>
        <strain evidence="5 6">PWU20</strain>
    </source>
</reference>
<dbReference type="SUPFAM" id="SSF46689">
    <property type="entry name" value="Homeodomain-like"/>
    <property type="match status" value="1"/>
</dbReference>
<evidence type="ECO:0000256" key="2">
    <source>
        <dbReference type="ARBA" id="ARBA00023125"/>
    </source>
</evidence>
<dbReference type="Proteomes" id="UP000772618">
    <property type="component" value="Unassembled WGS sequence"/>
</dbReference>
<dbReference type="Pfam" id="PF12833">
    <property type="entry name" value="HTH_18"/>
    <property type="match status" value="1"/>
</dbReference>
<protein>
    <submittedName>
        <fullName evidence="5">Helix-turn-helix transcriptional regulator</fullName>
    </submittedName>
</protein>
<evidence type="ECO:0000259" key="4">
    <source>
        <dbReference type="PROSITE" id="PS01124"/>
    </source>
</evidence>
<organism evidence="5 6">
    <name type="scientific">Chryseosolibacter indicus</name>
    <dbReference type="NCBI Taxonomy" id="2782351"/>
    <lineage>
        <taxon>Bacteria</taxon>
        <taxon>Pseudomonadati</taxon>
        <taxon>Bacteroidota</taxon>
        <taxon>Cytophagia</taxon>
        <taxon>Cytophagales</taxon>
        <taxon>Chryseotaleaceae</taxon>
        <taxon>Chryseosolibacter</taxon>
    </lineage>
</organism>
<gene>
    <name evidence="5" type="ORF">KK060_15970</name>
</gene>
<dbReference type="PANTHER" id="PTHR46796">
    <property type="entry name" value="HTH-TYPE TRANSCRIPTIONAL ACTIVATOR RHAS-RELATED"/>
    <property type="match status" value="1"/>
</dbReference>
<dbReference type="PANTHER" id="PTHR46796:SF13">
    <property type="entry name" value="HTH-TYPE TRANSCRIPTIONAL ACTIVATOR RHAS"/>
    <property type="match status" value="1"/>
</dbReference>
<sequence length="276" mass="31298">MTSETGAGIKYEQISFPQFNGFVQYLWRLESHLNDTSIHSFGPLVDGCPGLIVQLGKDGSMHDENGNQLPRAFLYGQTIKLTKLYLAGKFKIIGVRFFPNVLKPLFKFNSSELTDSCVEVDALPKHKDFNLIERLCEAQSQKEQVNILSSYLSSISACNDLAPDPVTQYVLNELIQSKGNISLPKVQKAVNLSERSLERRFEQHVGVSPKLYSRICRFQASLTQLKQSSFLKLSDIAFDNGYADQSHFIRSFREFSGYAPKEFWNYYHNSGMIAIN</sequence>
<dbReference type="PROSITE" id="PS01124">
    <property type="entry name" value="HTH_ARAC_FAMILY_2"/>
    <property type="match status" value="1"/>
</dbReference>
<dbReference type="InterPro" id="IPR050204">
    <property type="entry name" value="AraC_XylS_family_regulators"/>
</dbReference>
<name>A0ABS5VTP9_9BACT</name>
<dbReference type="InterPro" id="IPR046532">
    <property type="entry name" value="DUF6597"/>
</dbReference>
<keyword evidence="3" id="KW-0804">Transcription</keyword>
<evidence type="ECO:0000256" key="1">
    <source>
        <dbReference type="ARBA" id="ARBA00023015"/>
    </source>
</evidence>
<proteinExistence type="predicted"/>
<dbReference type="RefSeq" id="WP_254154754.1">
    <property type="nucleotide sequence ID" value="NZ_JAHESD010000039.1"/>
</dbReference>
<keyword evidence="2" id="KW-0238">DNA-binding</keyword>
<feature type="domain" description="HTH araC/xylS-type" evidence="4">
    <location>
        <begin position="164"/>
        <end position="266"/>
    </location>
</feature>